<proteinExistence type="predicted"/>
<protein>
    <submittedName>
        <fullName evidence="1">Uncharacterized protein</fullName>
    </submittedName>
</protein>
<name>W6MR82_9ASCO</name>
<reference evidence="1" key="2">
    <citation type="submission" date="2014-02" db="EMBL/GenBank/DDBJ databases">
        <title>Complete DNA sequence of /Kuraishia capsulata/ illustrates novel genomic features among budding yeasts (/Saccharomycotina/).</title>
        <authorList>
            <person name="Morales L."/>
            <person name="Noel B."/>
            <person name="Porcel B."/>
            <person name="Marcet-Houben M."/>
            <person name="Hullo M-F."/>
            <person name="Sacerdot C."/>
            <person name="Tekaia F."/>
            <person name="Leh-Louis V."/>
            <person name="Despons L."/>
            <person name="Khanna V."/>
            <person name="Aury J-M."/>
            <person name="Barbe V."/>
            <person name="Couloux A."/>
            <person name="Labadie K."/>
            <person name="Pelletier E."/>
            <person name="Souciet J-L."/>
            <person name="Boekhout T."/>
            <person name="Gabaldon T."/>
            <person name="Wincker P."/>
            <person name="Dujon B."/>
        </authorList>
    </citation>
    <scope>NUCLEOTIDE SEQUENCE</scope>
    <source>
        <strain evidence="1">CBS 1993</strain>
    </source>
</reference>
<reference evidence="1" key="1">
    <citation type="submission" date="2013-12" db="EMBL/GenBank/DDBJ databases">
        <authorList>
            <person name="Genoscope - CEA"/>
        </authorList>
    </citation>
    <scope>NUCLEOTIDE SEQUENCE</scope>
    <source>
        <strain evidence="1">CBS 1993</strain>
    </source>
</reference>
<dbReference type="EMBL" id="HG793130">
    <property type="protein sequence ID" value="CDK28868.1"/>
    <property type="molecule type" value="Genomic_DNA"/>
</dbReference>
<dbReference type="GeneID" id="34522246"/>
<keyword evidence="2" id="KW-1185">Reference proteome</keyword>
<accession>W6MR82</accession>
<organism evidence="1 2">
    <name type="scientific">Kuraishia capsulata CBS 1993</name>
    <dbReference type="NCBI Taxonomy" id="1382522"/>
    <lineage>
        <taxon>Eukaryota</taxon>
        <taxon>Fungi</taxon>
        <taxon>Dikarya</taxon>
        <taxon>Ascomycota</taxon>
        <taxon>Saccharomycotina</taxon>
        <taxon>Pichiomycetes</taxon>
        <taxon>Pichiales</taxon>
        <taxon>Pichiaceae</taxon>
        <taxon>Kuraishia</taxon>
    </lineage>
</organism>
<dbReference type="Proteomes" id="UP000019384">
    <property type="component" value="Unassembled WGS sequence"/>
</dbReference>
<evidence type="ECO:0000313" key="1">
    <source>
        <dbReference type="EMBL" id="CDK28868.1"/>
    </source>
</evidence>
<evidence type="ECO:0000313" key="2">
    <source>
        <dbReference type="Proteomes" id="UP000019384"/>
    </source>
</evidence>
<dbReference type="AlphaFoldDB" id="W6MR82"/>
<dbReference type="HOGENOM" id="CLU_1525386_0_0_1"/>
<sequence>MSAQIFRQSFLATEKFASPFLMSATPRKYSFSIPDELQTPCDPRRYSFSIPEELQMPCDPPSYSAVIKMPTTPATPARKPAPSTAIPSPAKVERFKSSGGARVLKLLQLRDTALTAQDMELVDRLMRLGVRLGRPAVDLCLSYFRTKGVRIPSARARAVNRLSARDVAYLDAAYAG</sequence>
<dbReference type="RefSeq" id="XP_022460858.1">
    <property type="nucleotide sequence ID" value="XM_022605980.1"/>
</dbReference>
<gene>
    <name evidence="1" type="ORF">KUCA_T00004853001</name>
</gene>